<dbReference type="InterPro" id="IPR030925">
    <property type="entry name" value="T2SS_GspN_Lepto"/>
</dbReference>
<dbReference type="NCBIfam" id="TIGR04411">
    <property type="entry name" value="T2SS_GspN_Lepto"/>
    <property type="match status" value="1"/>
</dbReference>
<evidence type="ECO:0000313" key="2">
    <source>
        <dbReference type="Proteomes" id="UP000756860"/>
    </source>
</evidence>
<dbReference type="RefSeq" id="WP_214173539.1">
    <property type="nucleotide sequence ID" value="NZ_JAHCVK010000001.1"/>
</dbReference>
<dbReference type="Proteomes" id="UP000756860">
    <property type="component" value="Unassembled WGS sequence"/>
</dbReference>
<evidence type="ECO:0000313" key="1">
    <source>
        <dbReference type="EMBL" id="MBT0651530.1"/>
    </source>
</evidence>
<keyword evidence="2" id="KW-1185">Reference proteome</keyword>
<sequence length="278" mass="30018">MKMRRGLSIAVGIPAALCLLLVLTICFTPARELQGLVVRGLASEGYTFRSASFGKAFPLGLTARAMEIGDERGPLFRADTATVHLKLLPLFLGDIKVAVRARIGNGQIEGAWSRRNGGELHATDLRLEDIPFFPTATGATAKGVMRVDADLRGKLNARRGEIKLDVKGAELAGIKIGGTPLPDAGYRQVQGMLRVAGSKATLESFSLEGEELYVRLKGDIPIVSPLANAPLNLTLELMPKPDFLERQKFVFLLLAKHLTSPGRYEIPIKGTLSRPALP</sequence>
<protein>
    <submittedName>
        <fullName evidence="1">Type II secretion system protein GspN</fullName>
    </submittedName>
</protein>
<gene>
    <name evidence="1" type="primary">gspN</name>
    <name evidence="1" type="ORF">KI810_00540</name>
</gene>
<dbReference type="EMBL" id="JAHCVK010000001">
    <property type="protein sequence ID" value="MBT0651530.1"/>
    <property type="molecule type" value="Genomic_DNA"/>
</dbReference>
<comment type="caution">
    <text evidence="1">The sequence shown here is derived from an EMBL/GenBank/DDBJ whole genome shotgun (WGS) entry which is preliminary data.</text>
</comment>
<reference evidence="1 2" key="1">
    <citation type="submission" date="2021-05" db="EMBL/GenBank/DDBJ databases">
        <title>The draft genome of Geobacter luticola JCM 17780.</title>
        <authorList>
            <person name="Xu Z."/>
            <person name="Masuda Y."/>
            <person name="Itoh H."/>
            <person name="Senoo K."/>
        </authorList>
    </citation>
    <scope>NUCLEOTIDE SEQUENCE [LARGE SCALE GENOMIC DNA]</scope>
    <source>
        <strain evidence="1 2">JCM 17780</strain>
    </source>
</reference>
<organism evidence="1 2">
    <name type="scientific">Geomobilimonas luticola</name>
    <dbReference type="NCBI Taxonomy" id="1114878"/>
    <lineage>
        <taxon>Bacteria</taxon>
        <taxon>Pseudomonadati</taxon>
        <taxon>Thermodesulfobacteriota</taxon>
        <taxon>Desulfuromonadia</taxon>
        <taxon>Geobacterales</taxon>
        <taxon>Geobacteraceae</taxon>
        <taxon>Geomobilimonas</taxon>
    </lineage>
</organism>
<accession>A0ABS5S8Q3</accession>
<proteinExistence type="predicted"/>
<name>A0ABS5S8Q3_9BACT</name>